<evidence type="ECO:0000313" key="1">
    <source>
        <dbReference type="EMBL" id="MFC7325301.1"/>
    </source>
</evidence>
<accession>A0ABD6AMG6</accession>
<proteinExistence type="predicted"/>
<keyword evidence="2" id="KW-1185">Reference proteome</keyword>
<dbReference type="Gene3D" id="2.40.10.120">
    <property type="match status" value="1"/>
</dbReference>
<reference evidence="1 2" key="1">
    <citation type="journal article" date="2019" name="Int. J. Syst. Evol. Microbiol.">
        <title>The Global Catalogue of Microorganisms (GCM) 10K type strain sequencing project: providing services to taxonomists for standard genome sequencing and annotation.</title>
        <authorList>
            <consortium name="The Broad Institute Genomics Platform"/>
            <consortium name="The Broad Institute Genome Sequencing Center for Infectious Disease"/>
            <person name="Wu L."/>
            <person name="Ma J."/>
        </authorList>
    </citation>
    <scope>NUCLEOTIDE SEQUENCE [LARGE SCALE GENOMIC DNA]</scope>
    <source>
        <strain evidence="1 2">CGMCC 1.12554</strain>
    </source>
</reference>
<dbReference type="AlphaFoldDB" id="A0ABD6AMG6"/>
<dbReference type="EMBL" id="JBHTBL010000011">
    <property type="protein sequence ID" value="MFC7325301.1"/>
    <property type="molecule type" value="Genomic_DNA"/>
</dbReference>
<dbReference type="Gene3D" id="3.10.28.20">
    <property type="entry name" value="Acetamidase/Formamidase-like domains"/>
    <property type="match status" value="1"/>
</dbReference>
<dbReference type="PANTHER" id="PTHR31891:SF1">
    <property type="entry name" value="FORMAMIDASE C869.04-RELATED"/>
    <property type="match status" value="1"/>
</dbReference>
<organism evidence="1 2">
    <name type="scientific">Halorubrum rutilum</name>
    <dbReference type="NCBI Taxonomy" id="1364933"/>
    <lineage>
        <taxon>Archaea</taxon>
        <taxon>Methanobacteriati</taxon>
        <taxon>Methanobacteriota</taxon>
        <taxon>Stenosarchaea group</taxon>
        <taxon>Halobacteria</taxon>
        <taxon>Halobacteriales</taxon>
        <taxon>Haloferacaceae</taxon>
        <taxon>Halorubrum</taxon>
    </lineage>
</organism>
<dbReference type="InterPro" id="IPR004304">
    <property type="entry name" value="FmdA_AmdA"/>
</dbReference>
<name>A0ABD6AMG6_9EURY</name>
<dbReference type="Proteomes" id="UP001596545">
    <property type="component" value="Unassembled WGS sequence"/>
</dbReference>
<dbReference type="RefSeq" id="WP_256408037.1">
    <property type="nucleotide sequence ID" value="NZ_JANHDN010000002.1"/>
</dbReference>
<dbReference type="SUPFAM" id="SSF141130">
    <property type="entry name" value="Acetamidase/Formamidase-like"/>
    <property type="match status" value="1"/>
</dbReference>
<evidence type="ECO:0000313" key="2">
    <source>
        <dbReference type="Proteomes" id="UP001596545"/>
    </source>
</evidence>
<sequence>MSRELVSHRDGHVYEFAPEMEPVYEAADGESLTIETIDSLNGAIQSDDDLLDAIPEEVNAATGPIAVEGASPGDVLAVEIEAVRVAEDRGRVITAPGFGLLQDDPDIEHPATRITEVDGEGDGAGGRIEFEGIDVPIDPVIGTIGVATAEESVSTLTPDDHGGNLDTTDMTAGTTAYFPVFQEGAMLAMGDSKAAMADGEMCGTGAEIGTEIDVTLSVIEDPPVPLDRPLVDTGDAVKTVASAATMEEAVELANRDVVRLLAHEHGFSRTEAYLFSSLVGGLEISQVVDPQVTARNAVPSEYLSVPF</sequence>
<dbReference type="Pfam" id="PF03069">
    <property type="entry name" value="FmdA_AmdA"/>
    <property type="match status" value="1"/>
</dbReference>
<gene>
    <name evidence="1" type="ORF">ACFQMF_12010</name>
</gene>
<comment type="caution">
    <text evidence="1">The sequence shown here is derived from an EMBL/GenBank/DDBJ whole genome shotgun (WGS) entry which is preliminary data.</text>
</comment>
<dbReference type="PANTHER" id="PTHR31891">
    <property type="entry name" value="FORMAMIDASE C869.04-RELATED"/>
    <property type="match status" value="1"/>
</dbReference>
<protein>
    <submittedName>
        <fullName evidence="1">Acetamidase/formamidase family protein</fullName>
    </submittedName>
</protein>
<dbReference type="Gene3D" id="2.60.120.580">
    <property type="entry name" value="Acetamidase/Formamidase-like domains"/>
    <property type="match status" value="1"/>
</dbReference>